<gene>
    <name evidence="3" type="primary">rdx_20</name>
    <name evidence="2" type="synonym">rdx_19</name>
    <name evidence="2" type="ORF">CM83_36163</name>
    <name evidence="3" type="ORF">CM83_36164</name>
</gene>
<dbReference type="SMART" id="SM00225">
    <property type="entry name" value="BTB"/>
    <property type="match status" value="1"/>
</dbReference>
<dbReference type="CDD" id="cd18186">
    <property type="entry name" value="BTB_POZ_ZBTB_KLHL-like"/>
    <property type="match status" value="2"/>
</dbReference>
<dbReference type="Gene3D" id="3.30.710.10">
    <property type="entry name" value="Potassium Channel Kv1.1, Chain A"/>
    <property type="match status" value="2"/>
</dbReference>
<dbReference type="InterPro" id="IPR011333">
    <property type="entry name" value="SKP1/BTB/POZ_sf"/>
</dbReference>
<dbReference type="Gene3D" id="1.25.40.420">
    <property type="match status" value="1"/>
</dbReference>
<dbReference type="CDD" id="cd14733">
    <property type="entry name" value="BACK"/>
    <property type="match status" value="1"/>
</dbReference>
<dbReference type="Pfam" id="PF00651">
    <property type="entry name" value="BTB"/>
    <property type="match status" value="2"/>
</dbReference>
<evidence type="ECO:0000259" key="1">
    <source>
        <dbReference type="PROSITE" id="PS50097"/>
    </source>
</evidence>
<name>A0A0A9YG78_LYGHE</name>
<dbReference type="EMBL" id="GBHO01012984">
    <property type="protein sequence ID" value="JAG30620.1"/>
    <property type="molecule type" value="Transcribed_RNA"/>
</dbReference>
<proteinExistence type="predicted"/>
<organism evidence="3">
    <name type="scientific">Lygus hesperus</name>
    <name type="common">Western plant bug</name>
    <dbReference type="NCBI Taxonomy" id="30085"/>
    <lineage>
        <taxon>Eukaryota</taxon>
        <taxon>Metazoa</taxon>
        <taxon>Ecdysozoa</taxon>
        <taxon>Arthropoda</taxon>
        <taxon>Hexapoda</taxon>
        <taxon>Insecta</taxon>
        <taxon>Pterygota</taxon>
        <taxon>Neoptera</taxon>
        <taxon>Paraneoptera</taxon>
        <taxon>Hemiptera</taxon>
        <taxon>Heteroptera</taxon>
        <taxon>Panheteroptera</taxon>
        <taxon>Cimicomorpha</taxon>
        <taxon>Miridae</taxon>
        <taxon>Mirini</taxon>
        <taxon>Lygus</taxon>
    </lineage>
</organism>
<dbReference type="PROSITE" id="PS50097">
    <property type="entry name" value="BTB"/>
    <property type="match status" value="2"/>
</dbReference>
<feature type="domain" description="BTB" evidence="1">
    <location>
        <begin position="14"/>
        <end position="90"/>
    </location>
</feature>
<dbReference type="EMBL" id="GBHO01012983">
    <property type="protein sequence ID" value="JAG30621.1"/>
    <property type="molecule type" value="Transcribed_RNA"/>
</dbReference>
<protein>
    <submittedName>
        <fullName evidence="3">Protein roadkill</fullName>
    </submittedName>
</protein>
<accession>A0A0A9YG78</accession>
<feature type="domain" description="BTB" evidence="1">
    <location>
        <begin position="350"/>
        <end position="402"/>
    </location>
</feature>
<evidence type="ECO:0000313" key="3">
    <source>
        <dbReference type="EMBL" id="JAG30621.1"/>
    </source>
</evidence>
<dbReference type="PANTHER" id="PTHR24413">
    <property type="entry name" value="SPECKLE-TYPE POZ PROTEIN"/>
    <property type="match status" value="1"/>
</dbReference>
<dbReference type="AlphaFoldDB" id="A0A0A9YG78"/>
<reference evidence="3" key="1">
    <citation type="journal article" date="2014" name="PLoS ONE">
        <title>Transcriptome-Based Identification of ABC Transporters in the Western Tarnished Plant Bug Lygus hesperus.</title>
        <authorList>
            <person name="Hull J.J."/>
            <person name="Chaney K."/>
            <person name="Geib S.M."/>
            <person name="Fabrick J.A."/>
            <person name="Brent C.S."/>
            <person name="Walsh D."/>
            <person name="Lavine L.C."/>
        </authorList>
    </citation>
    <scope>NUCLEOTIDE SEQUENCE</scope>
</reference>
<reference evidence="3" key="2">
    <citation type="submission" date="2014-07" db="EMBL/GenBank/DDBJ databases">
        <authorList>
            <person name="Hull J."/>
        </authorList>
    </citation>
    <scope>NUCLEOTIDE SEQUENCE</scope>
</reference>
<dbReference type="InterPro" id="IPR000210">
    <property type="entry name" value="BTB/POZ_dom"/>
</dbReference>
<dbReference type="SUPFAM" id="SSF54695">
    <property type="entry name" value="POZ domain"/>
    <property type="match status" value="2"/>
</dbReference>
<sequence>MSGSEDLSVNHPLADVRVVSGPVELRAHRVILEASSVVLRNELKTLLRLVKTPLTIEIKIKNPSDQKNPSTEIDKESLRRFLYFIYQGKIKDWGSSATTLLRLGYTYKMEKLMVLCDNQFLEMLPARNAIKYFILAKECDRHALKRKVADYIRTNICSIMVSKEWEKLEGNLKLLGEILVMGLPTPSVKGKSESGKRQTINGKILDAVTWEVDIRESKVTHTSILSVLNDRDQYVDIKVELGRSTRLGLEERFLELRSSVVLPTSYRPFPLVIAITIKTRDKGVISEKFLYTTCRPDNETKCIEILHNYTDFTPPNRFTLTVTMKACEYVHSQLLSHPFLRPARGETRFTDIKILVGEDCYPAHRIVLAAHSMFFQSCLTTTHDLKSTNFKMIEYLVTISRY</sequence>
<evidence type="ECO:0000313" key="2">
    <source>
        <dbReference type="EMBL" id="JAG30620.1"/>
    </source>
</evidence>